<comment type="caution">
    <text evidence="2">The sequence shown here is derived from an EMBL/GenBank/DDBJ whole genome shotgun (WGS) entry which is preliminary data.</text>
</comment>
<dbReference type="EMBL" id="JAJJHW010000095">
    <property type="protein sequence ID" value="KAH8387958.1"/>
    <property type="molecule type" value="Genomic_DNA"/>
</dbReference>
<feature type="region of interest" description="Disordered" evidence="1">
    <location>
        <begin position="223"/>
        <end position="265"/>
    </location>
</feature>
<dbReference type="Proteomes" id="UP001200034">
    <property type="component" value="Unassembled WGS sequence"/>
</dbReference>
<accession>A0AAD4PSA9</accession>
<protein>
    <submittedName>
        <fullName evidence="2">Uncharacterized protein</fullName>
    </submittedName>
</protein>
<feature type="compositionally biased region" description="Polar residues" evidence="1">
    <location>
        <begin position="30"/>
        <end position="43"/>
    </location>
</feature>
<feature type="region of interest" description="Disordered" evidence="1">
    <location>
        <begin position="294"/>
        <end position="326"/>
    </location>
</feature>
<feature type="compositionally biased region" description="Polar residues" evidence="1">
    <location>
        <begin position="66"/>
        <end position="79"/>
    </location>
</feature>
<feature type="compositionally biased region" description="Polar residues" evidence="1">
    <location>
        <begin position="251"/>
        <end position="265"/>
    </location>
</feature>
<reference evidence="2" key="1">
    <citation type="journal article" date="2021" name="Mol. Ecol. Resour.">
        <title>Phylogenomic analyses of the genus Drosophila reveals genomic signals of climate adaptation.</title>
        <authorList>
            <person name="Li F."/>
            <person name="Rane R.V."/>
            <person name="Luria V."/>
            <person name="Xiong Z."/>
            <person name="Chen J."/>
            <person name="Li Z."/>
            <person name="Catullo R.A."/>
            <person name="Griffin P.C."/>
            <person name="Schiffer M."/>
            <person name="Pearce S."/>
            <person name="Lee S.F."/>
            <person name="McElroy K."/>
            <person name="Stocker A."/>
            <person name="Shirriffs J."/>
            <person name="Cockerell F."/>
            <person name="Coppin C."/>
            <person name="Sgro C.M."/>
            <person name="Karger A."/>
            <person name="Cain J.W."/>
            <person name="Weber J.A."/>
            <person name="Santpere G."/>
            <person name="Kirschner M.W."/>
            <person name="Hoffmann A.A."/>
            <person name="Oakeshott J.G."/>
            <person name="Zhang G."/>
        </authorList>
    </citation>
    <scope>NUCLEOTIDE SEQUENCE</scope>
    <source>
        <strain evidence="2">BGI-SZ-2011g</strain>
    </source>
</reference>
<organism evidence="2 3">
    <name type="scientific">Drosophila rubida</name>
    <dbReference type="NCBI Taxonomy" id="30044"/>
    <lineage>
        <taxon>Eukaryota</taxon>
        <taxon>Metazoa</taxon>
        <taxon>Ecdysozoa</taxon>
        <taxon>Arthropoda</taxon>
        <taxon>Hexapoda</taxon>
        <taxon>Insecta</taxon>
        <taxon>Pterygota</taxon>
        <taxon>Neoptera</taxon>
        <taxon>Endopterygota</taxon>
        <taxon>Diptera</taxon>
        <taxon>Brachycera</taxon>
        <taxon>Muscomorpha</taxon>
        <taxon>Ephydroidea</taxon>
        <taxon>Drosophilidae</taxon>
        <taxon>Drosophila</taxon>
    </lineage>
</organism>
<feature type="compositionally biased region" description="Basic residues" evidence="1">
    <location>
        <begin position="1"/>
        <end position="11"/>
    </location>
</feature>
<feature type="compositionally biased region" description="Low complexity" evidence="1">
    <location>
        <begin position="223"/>
        <end position="241"/>
    </location>
</feature>
<evidence type="ECO:0000313" key="2">
    <source>
        <dbReference type="EMBL" id="KAH8387958.1"/>
    </source>
</evidence>
<feature type="region of interest" description="Disordered" evidence="1">
    <location>
        <begin position="1"/>
        <end position="79"/>
    </location>
</feature>
<name>A0AAD4PSA9_9MUSC</name>
<evidence type="ECO:0000313" key="3">
    <source>
        <dbReference type="Proteomes" id="UP001200034"/>
    </source>
</evidence>
<gene>
    <name evidence="2" type="ORF">KR093_010571</name>
</gene>
<dbReference type="AlphaFoldDB" id="A0AAD4PSA9"/>
<proteinExistence type="predicted"/>
<evidence type="ECO:0000256" key="1">
    <source>
        <dbReference type="SAM" id="MobiDB-lite"/>
    </source>
</evidence>
<keyword evidence="3" id="KW-1185">Reference proteome</keyword>
<sequence>MASNSSKKKSSGLRMLWIPGGKSHHPKGRYSSTNKHVSYSPSQKKSEVWTLGGSRAQSDLIDLPSPTESNNGASTSSLATDMSSTLVKSVTKCTNEQQQLQQHHELILMSTDSLAITECATLPTTPVAAISPNLNSPLSELAPSTASTQPMTSPIVVTTVEIPDLHRNIIPDDLPKVPSIGEPTDLSTSAVVLNSSAGTTASITTNASSPLANRKANSNSQAQIINNNNNNNNSSSSQNASPQKGSRYRNHNNNQDDINSIESISSFSKPQVNTDFEWIDDMVQQRNCSELMHKNKRKKSKKHLESKASDQLDGGSSIKEKYDSNNDDDEKVVKCLYYSLMCCDCTIS</sequence>